<dbReference type="CDD" id="cd16495">
    <property type="entry name" value="RING_CH-C4HC3_MARCH"/>
    <property type="match status" value="1"/>
</dbReference>
<evidence type="ECO:0000256" key="3">
    <source>
        <dbReference type="ARBA" id="ARBA00022833"/>
    </source>
</evidence>
<dbReference type="CDD" id="cd00060">
    <property type="entry name" value="FHA"/>
    <property type="match status" value="1"/>
</dbReference>
<proteinExistence type="predicted"/>
<feature type="domain" description="FHA" evidence="5">
    <location>
        <begin position="321"/>
        <end position="370"/>
    </location>
</feature>
<dbReference type="InterPro" id="IPR011016">
    <property type="entry name" value="Znf_RING-CH"/>
</dbReference>
<dbReference type="AlphaFoldDB" id="A0A3B0MVR0"/>
<dbReference type="PANTHER" id="PTHR46210">
    <property type="entry name" value="FHA DOMAIN-CONTAINING PROTEIN"/>
    <property type="match status" value="1"/>
</dbReference>
<evidence type="ECO:0000256" key="4">
    <source>
        <dbReference type="SAM" id="MobiDB-lite"/>
    </source>
</evidence>
<reference evidence="7" key="1">
    <citation type="submission" date="2018-07" db="EMBL/GenBank/DDBJ databases">
        <authorList>
            <person name="Quirk P.G."/>
            <person name="Krulwich T.A."/>
        </authorList>
    </citation>
    <scope>NUCLEOTIDE SEQUENCE</scope>
    <source>
        <strain evidence="7">Anand</strain>
    </source>
</reference>
<evidence type="ECO:0000256" key="2">
    <source>
        <dbReference type="ARBA" id="ARBA00022771"/>
    </source>
</evidence>
<dbReference type="SMART" id="SM00240">
    <property type="entry name" value="FHA"/>
    <property type="match status" value="1"/>
</dbReference>
<keyword evidence="3" id="KW-0862">Zinc</keyword>
<feature type="compositionally biased region" description="Polar residues" evidence="4">
    <location>
        <begin position="93"/>
        <end position="119"/>
    </location>
</feature>
<dbReference type="EMBL" id="UIVT01000004">
    <property type="protein sequence ID" value="SVP94297.1"/>
    <property type="molecule type" value="Genomic_DNA"/>
</dbReference>
<dbReference type="Pfam" id="PF00498">
    <property type="entry name" value="FHA"/>
    <property type="match status" value="1"/>
</dbReference>
<dbReference type="InterPro" id="IPR013083">
    <property type="entry name" value="Znf_RING/FYVE/PHD"/>
</dbReference>
<sequence>MVKISCEDGKIYVSSPDPTVFNVEREILRLISDKACRRIFGHFKTATSLPIALNEGDEIKLGRVKLTVRHLAYNSSLPLSYLHDLISDEPDTLASTDNDSENLNSARTNQTVSVVSENGDNSKKETDSTNNNRLNASNNESAVEPMTISIKYDDPMVALSNTDVDLNSSLNRDSKRLKDGNNSFYDILTTRTNLTSDTITKVTENMENTCRICLCNDDGSGPLITPCKCKGSLTYVHLSCIRSWIKGRLNCYAEGTPNTSFFWQKLTCELCGTLYPTKISIDNKEHDFVDIEQPQPPYLVLEPENVTEKGYFIVSLSKNPAIIGRGHLSDIRLTDISVSRNHSTLLFQNDRFIIKDTRSKFGTLINSSKDTGFKTQIFHDNPVLLKIGNGILCISIKKSFRPFFCLNTYPQQTNSFSL</sequence>
<dbReference type="Gene3D" id="3.30.40.10">
    <property type="entry name" value="Zinc/RING finger domain, C3HC4 (zinc finger)"/>
    <property type="match status" value="1"/>
</dbReference>
<dbReference type="PROSITE" id="PS50006">
    <property type="entry name" value="FHA_DOMAIN"/>
    <property type="match status" value="1"/>
</dbReference>
<dbReference type="SUPFAM" id="SSF49879">
    <property type="entry name" value="SMAD/FHA domain"/>
    <property type="match status" value="1"/>
</dbReference>
<dbReference type="SUPFAM" id="SSF57850">
    <property type="entry name" value="RING/U-box"/>
    <property type="match status" value="1"/>
</dbReference>
<dbReference type="GO" id="GO:0008270">
    <property type="term" value="F:zinc ion binding"/>
    <property type="evidence" value="ECO:0007669"/>
    <property type="project" value="UniProtKB-KW"/>
</dbReference>
<dbReference type="SMART" id="SM00744">
    <property type="entry name" value="RINGv"/>
    <property type="match status" value="1"/>
</dbReference>
<evidence type="ECO:0000259" key="6">
    <source>
        <dbReference type="PROSITE" id="PS51292"/>
    </source>
</evidence>
<feature type="compositionally biased region" description="Low complexity" evidence="4">
    <location>
        <begin position="130"/>
        <end position="139"/>
    </location>
</feature>
<feature type="domain" description="RING-CH-type" evidence="6">
    <location>
        <begin position="202"/>
        <end position="278"/>
    </location>
</feature>
<keyword evidence="2" id="KW-0863">Zinc-finger</keyword>
<protein>
    <submittedName>
        <fullName evidence="7">RING-variant domain/FHA domain containing protein, putative</fullName>
    </submittedName>
</protein>
<evidence type="ECO:0000313" key="8">
    <source>
        <dbReference type="EMBL" id="SVP95120.1"/>
    </source>
</evidence>
<dbReference type="InterPro" id="IPR000253">
    <property type="entry name" value="FHA_dom"/>
</dbReference>
<dbReference type="Gene3D" id="2.60.200.20">
    <property type="match status" value="1"/>
</dbReference>
<keyword evidence="1" id="KW-0479">Metal-binding</keyword>
<dbReference type="VEuPathDB" id="PiroplasmaDB:TA08015"/>
<dbReference type="PROSITE" id="PS51292">
    <property type="entry name" value="ZF_RING_CH"/>
    <property type="match status" value="1"/>
</dbReference>
<dbReference type="PANTHER" id="PTHR46210:SF1">
    <property type="entry name" value="FHA DOMAIN-CONTAINING PROTEIN"/>
    <property type="match status" value="1"/>
</dbReference>
<evidence type="ECO:0000256" key="1">
    <source>
        <dbReference type="ARBA" id="ARBA00022723"/>
    </source>
</evidence>
<organism evidence="7">
    <name type="scientific">Theileria annulata</name>
    <dbReference type="NCBI Taxonomy" id="5874"/>
    <lineage>
        <taxon>Eukaryota</taxon>
        <taxon>Sar</taxon>
        <taxon>Alveolata</taxon>
        <taxon>Apicomplexa</taxon>
        <taxon>Aconoidasida</taxon>
        <taxon>Piroplasmida</taxon>
        <taxon>Theileriidae</taxon>
        <taxon>Theileria</taxon>
    </lineage>
</organism>
<evidence type="ECO:0000313" key="7">
    <source>
        <dbReference type="EMBL" id="SVP94297.1"/>
    </source>
</evidence>
<feature type="region of interest" description="Disordered" evidence="4">
    <location>
        <begin position="92"/>
        <end position="142"/>
    </location>
</feature>
<dbReference type="EMBL" id="UIVS01000004">
    <property type="protein sequence ID" value="SVP95120.1"/>
    <property type="molecule type" value="Genomic_DNA"/>
</dbReference>
<name>A0A3B0MVR0_THEAN</name>
<accession>A0A3B0MVR0</accession>
<dbReference type="InterPro" id="IPR008984">
    <property type="entry name" value="SMAD_FHA_dom_sf"/>
</dbReference>
<dbReference type="Pfam" id="PF12906">
    <property type="entry name" value="RINGv"/>
    <property type="match status" value="1"/>
</dbReference>
<evidence type="ECO:0000259" key="5">
    <source>
        <dbReference type="PROSITE" id="PS50006"/>
    </source>
</evidence>
<gene>
    <name evidence="7" type="ORF">TAT_000329900</name>
    <name evidence="8" type="ORF">TAV_000329700</name>
</gene>